<evidence type="ECO:0000313" key="1">
    <source>
        <dbReference type="EMBL" id="ACR67392.1"/>
    </source>
</evidence>
<accession>C5BCA1</accession>
<dbReference type="HOGENOM" id="CLU_3135065_0_0_6"/>
<dbReference type="Proteomes" id="UP000001485">
    <property type="component" value="Chromosome"/>
</dbReference>
<dbReference type="KEGG" id="eic:NT01EI_0137"/>
<dbReference type="AlphaFoldDB" id="C5BCA1"/>
<sequence length="49" mass="5287">MKRGDELAAAPTATATACSRVVIRFPITTNGRFNGRWFFIGVTTGKLDA</sequence>
<gene>
    <name evidence="1" type="ordered locus">NT01EI_0137</name>
</gene>
<organism evidence="1 2">
    <name type="scientific">Edwardsiella ictaluri (strain 93-146)</name>
    <dbReference type="NCBI Taxonomy" id="634503"/>
    <lineage>
        <taxon>Bacteria</taxon>
        <taxon>Pseudomonadati</taxon>
        <taxon>Pseudomonadota</taxon>
        <taxon>Gammaproteobacteria</taxon>
        <taxon>Enterobacterales</taxon>
        <taxon>Hafniaceae</taxon>
        <taxon>Edwardsiella</taxon>
    </lineage>
</organism>
<reference evidence="2" key="1">
    <citation type="submission" date="2009-03" db="EMBL/GenBank/DDBJ databases">
        <title>Complete genome sequence of Edwardsiella ictaluri 93-146.</title>
        <authorList>
            <person name="Williams M.L."/>
            <person name="Gillaspy A.F."/>
            <person name="Dyer D.W."/>
            <person name="Thune R.L."/>
            <person name="Waldbieser G.C."/>
            <person name="Schuster S.C."/>
            <person name="Gipson J."/>
            <person name="Zaitshik J."/>
            <person name="Landry C."/>
            <person name="Lawrence M.L."/>
        </authorList>
    </citation>
    <scope>NUCLEOTIDE SEQUENCE [LARGE SCALE GENOMIC DNA]</scope>
    <source>
        <strain evidence="2">93-146</strain>
    </source>
</reference>
<dbReference type="EMBL" id="CP001600">
    <property type="protein sequence ID" value="ACR67392.1"/>
    <property type="molecule type" value="Genomic_DNA"/>
</dbReference>
<reference evidence="1 2" key="2">
    <citation type="journal article" date="2012" name="J. Bacteriol.">
        <title>Genome Sequence of Edwardsiella ictaluri 93-146, a Strain Associated with a Natural Channel Catfish Outbreak of Enteric Septicemia of Catfish.</title>
        <authorList>
            <person name="Williams M.L."/>
            <person name="Gillaspy A.F."/>
            <person name="Dyer D.W."/>
            <person name="Thune R.L."/>
            <person name="Waldbieser G.C."/>
            <person name="Schuster S.C."/>
            <person name="Gipson J."/>
            <person name="Zaitshik J."/>
            <person name="Landry C."/>
            <person name="Banes M.M."/>
            <person name="Lawrence M.L."/>
        </authorList>
    </citation>
    <scope>NUCLEOTIDE SEQUENCE [LARGE SCALE GENOMIC DNA]</scope>
    <source>
        <strain evidence="1 2">93-146</strain>
    </source>
</reference>
<name>C5BCA1_EDWI9</name>
<dbReference type="PROSITE" id="PS51257">
    <property type="entry name" value="PROKAR_LIPOPROTEIN"/>
    <property type="match status" value="1"/>
</dbReference>
<keyword evidence="1" id="KW-0449">Lipoprotein</keyword>
<evidence type="ECO:0000313" key="2">
    <source>
        <dbReference type="Proteomes" id="UP000001485"/>
    </source>
</evidence>
<proteinExistence type="predicted"/>
<protein>
    <submittedName>
        <fullName evidence="1">Lipoprotein, putative</fullName>
    </submittedName>
</protein>